<evidence type="ECO:0000313" key="3">
    <source>
        <dbReference type="Proteomes" id="UP000461443"/>
    </source>
</evidence>
<organism evidence="2 3">
    <name type="scientific">Acerihabitans arboris</name>
    <dbReference type="NCBI Taxonomy" id="2691583"/>
    <lineage>
        <taxon>Bacteria</taxon>
        <taxon>Pseudomonadati</taxon>
        <taxon>Pseudomonadota</taxon>
        <taxon>Gammaproteobacteria</taxon>
        <taxon>Enterobacterales</taxon>
        <taxon>Pectobacteriaceae</taxon>
        <taxon>Acerihabitans</taxon>
    </lineage>
</organism>
<dbReference type="EMBL" id="WUBS01000014">
    <property type="protein sequence ID" value="NDL64811.1"/>
    <property type="molecule type" value="Genomic_DNA"/>
</dbReference>
<evidence type="ECO:0000313" key="2">
    <source>
        <dbReference type="EMBL" id="NDL64811.1"/>
    </source>
</evidence>
<dbReference type="Proteomes" id="UP000461443">
    <property type="component" value="Unassembled WGS sequence"/>
</dbReference>
<protein>
    <submittedName>
        <fullName evidence="2">Uncharacterized protein</fullName>
    </submittedName>
</protein>
<gene>
    <name evidence="2" type="ORF">GRH90_18915</name>
</gene>
<name>A0A845SQF0_9GAMM</name>
<dbReference type="AlphaFoldDB" id="A0A845SQF0"/>
<proteinExistence type="predicted"/>
<feature type="region of interest" description="Disordered" evidence="1">
    <location>
        <begin position="28"/>
        <end position="47"/>
    </location>
</feature>
<sequence>MQSNQAVEKMPFKEFAIDWRRKAKISSNEAARNFNKNPSSEKVGDETGDANREMILFRANRIAKQNGLKRPFVAGDAAKRFEDFTEAQRELIIYALNEIGSFGRALPPFISIADCRLNL</sequence>
<dbReference type="RefSeq" id="WP_162367517.1">
    <property type="nucleotide sequence ID" value="NZ_WUBS01000014.1"/>
</dbReference>
<keyword evidence="3" id="KW-1185">Reference proteome</keyword>
<feature type="compositionally biased region" description="Polar residues" evidence="1">
    <location>
        <begin position="28"/>
        <end position="40"/>
    </location>
</feature>
<comment type="caution">
    <text evidence="2">The sequence shown here is derived from an EMBL/GenBank/DDBJ whole genome shotgun (WGS) entry which is preliminary data.</text>
</comment>
<evidence type="ECO:0000256" key="1">
    <source>
        <dbReference type="SAM" id="MobiDB-lite"/>
    </source>
</evidence>
<reference evidence="2 3" key="2">
    <citation type="submission" date="2020-02" db="EMBL/GenBank/DDBJ databases">
        <title>The new genus of Enterobacteriales.</title>
        <authorList>
            <person name="Kim I.S."/>
        </authorList>
    </citation>
    <scope>NUCLEOTIDE SEQUENCE [LARGE SCALE GENOMIC DNA]</scope>
    <source>
        <strain evidence="2 3">SAP-6</strain>
    </source>
</reference>
<reference evidence="2 3" key="1">
    <citation type="submission" date="2019-12" db="EMBL/GenBank/DDBJ databases">
        <authorList>
            <person name="Lee S.D."/>
        </authorList>
    </citation>
    <scope>NUCLEOTIDE SEQUENCE [LARGE SCALE GENOMIC DNA]</scope>
    <source>
        <strain evidence="2 3">SAP-6</strain>
    </source>
</reference>
<accession>A0A845SQF0</accession>